<keyword evidence="3" id="KW-0949">S-adenosyl-L-methionine</keyword>
<reference evidence="5 6" key="1">
    <citation type="submission" date="2019-01" db="EMBL/GenBank/DDBJ databases">
        <authorList>
            <person name="Ferrante I. M."/>
        </authorList>
    </citation>
    <scope>NUCLEOTIDE SEQUENCE [LARGE SCALE GENOMIC DNA]</scope>
    <source>
        <strain evidence="5 6">B856</strain>
    </source>
</reference>
<feature type="signal peptide" evidence="4">
    <location>
        <begin position="1"/>
        <end position="31"/>
    </location>
</feature>
<sequence length="509" mass="54799">MTVLRSVPSGSLLQVLLRLWVLLAATVSSRTEEATSPEALFRTAAETWQRKHSRGSRTAWEVWKSFAKTLVEKYELLGTESSPASARAAAEIVGAMEEGILAIERTIFRETQQQPSGDDIARDSALAAMYTEYGRLLLNSSEPPPPGDDEGSTHRCFELARDPHTLLIGAPERLNEYKSKQLQGSAASQGEAIHALFGPLCRDNAENALRNALSLDATLSEAEVLLETITGMDSKESVHARKPKEFVAELFDSFAETFDEKLVGTLGYRVPQIIGETVGEILGSEKSEGNARFGFGAIRNVLDAGCGTGLAGRELRKAIDGSQDQQPTRITLVGVDASQKMLDIAKKCTTSKGCGLPATPSGQGGDDTKLYDALLDLDLEEMTLANTLSSGADSASSFELIVAADVFVYFGSLEQMMVVLSELSHSDGGLLVFTCERATEEEAPLGFRLLPTGRFAHTKGHVLGAASEAGYSLLRYNQIVPRTEKGVDVDGHLFVFAMDGVSDEKAAEL</sequence>
<name>A0A448Z303_9STRA</name>
<dbReference type="Proteomes" id="UP000291116">
    <property type="component" value="Unassembled WGS sequence"/>
</dbReference>
<feature type="chain" id="PRO_5019071010" description="Methyltransferase domain-containing protein" evidence="4">
    <location>
        <begin position="32"/>
        <end position="509"/>
    </location>
</feature>
<dbReference type="GO" id="GO:0008168">
    <property type="term" value="F:methyltransferase activity"/>
    <property type="evidence" value="ECO:0007669"/>
    <property type="project" value="UniProtKB-KW"/>
</dbReference>
<keyword evidence="1" id="KW-0489">Methyltransferase</keyword>
<dbReference type="InterPro" id="IPR029063">
    <property type="entry name" value="SAM-dependent_MTases_sf"/>
</dbReference>
<dbReference type="EMBL" id="CAACVS010000089">
    <property type="protein sequence ID" value="VEU36421.1"/>
    <property type="molecule type" value="Genomic_DNA"/>
</dbReference>
<proteinExistence type="predicted"/>
<organism evidence="5 6">
    <name type="scientific">Pseudo-nitzschia multistriata</name>
    <dbReference type="NCBI Taxonomy" id="183589"/>
    <lineage>
        <taxon>Eukaryota</taxon>
        <taxon>Sar</taxon>
        <taxon>Stramenopiles</taxon>
        <taxon>Ochrophyta</taxon>
        <taxon>Bacillariophyta</taxon>
        <taxon>Bacillariophyceae</taxon>
        <taxon>Bacillariophycidae</taxon>
        <taxon>Bacillariales</taxon>
        <taxon>Bacillariaceae</taxon>
        <taxon>Pseudo-nitzschia</taxon>
    </lineage>
</organism>
<keyword evidence="4" id="KW-0732">Signal</keyword>
<evidence type="ECO:0008006" key="7">
    <source>
        <dbReference type="Google" id="ProtNLM"/>
    </source>
</evidence>
<dbReference type="OrthoDB" id="3647at2759"/>
<gene>
    <name evidence="5" type="ORF">PSNMU_V1.4_AUG-EV-PASAV3_0031770</name>
</gene>
<evidence type="ECO:0000313" key="6">
    <source>
        <dbReference type="Proteomes" id="UP000291116"/>
    </source>
</evidence>
<dbReference type="AlphaFoldDB" id="A0A448Z303"/>
<dbReference type="CDD" id="cd02440">
    <property type="entry name" value="AdoMet_MTases"/>
    <property type="match status" value="1"/>
</dbReference>
<accession>A0A448Z303</accession>
<evidence type="ECO:0000256" key="4">
    <source>
        <dbReference type="SAM" id="SignalP"/>
    </source>
</evidence>
<dbReference type="PANTHER" id="PTHR43464:SF19">
    <property type="entry name" value="UBIQUINONE BIOSYNTHESIS O-METHYLTRANSFERASE, MITOCHONDRIAL"/>
    <property type="match status" value="1"/>
</dbReference>
<dbReference type="SUPFAM" id="SSF53335">
    <property type="entry name" value="S-adenosyl-L-methionine-dependent methyltransferases"/>
    <property type="match status" value="1"/>
</dbReference>
<dbReference type="PANTHER" id="PTHR43464">
    <property type="entry name" value="METHYLTRANSFERASE"/>
    <property type="match status" value="1"/>
</dbReference>
<dbReference type="GO" id="GO:0032259">
    <property type="term" value="P:methylation"/>
    <property type="evidence" value="ECO:0007669"/>
    <property type="project" value="UniProtKB-KW"/>
</dbReference>
<evidence type="ECO:0000313" key="5">
    <source>
        <dbReference type="EMBL" id="VEU36421.1"/>
    </source>
</evidence>
<dbReference type="Gene3D" id="3.40.50.150">
    <property type="entry name" value="Vaccinia Virus protein VP39"/>
    <property type="match status" value="1"/>
</dbReference>
<evidence type="ECO:0000256" key="2">
    <source>
        <dbReference type="ARBA" id="ARBA00022679"/>
    </source>
</evidence>
<keyword evidence="6" id="KW-1185">Reference proteome</keyword>
<evidence type="ECO:0000256" key="1">
    <source>
        <dbReference type="ARBA" id="ARBA00022603"/>
    </source>
</evidence>
<protein>
    <recommendedName>
        <fullName evidence="7">Methyltransferase domain-containing protein</fullName>
    </recommendedName>
</protein>
<evidence type="ECO:0000256" key="3">
    <source>
        <dbReference type="ARBA" id="ARBA00022691"/>
    </source>
</evidence>
<keyword evidence="2" id="KW-0808">Transferase</keyword>